<evidence type="ECO:0000259" key="6">
    <source>
        <dbReference type="Pfam" id="PF06271"/>
    </source>
</evidence>
<evidence type="ECO:0000256" key="4">
    <source>
        <dbReference type="ARBA" id="ARBA00023136"/>
    </source>
</evidence>
<dbReference type="PANTHER" id="PTHR38480">
    <property type="entry name" value="SLR0254 PROTEIN"/>
    <property type="match status" value="1"/>
</dbReference>
<sequence length="141" mass="15339">MDYQDYSQTALEAKGTGVGRRFVAILIDSIVFGIIYAIINVLLGSKQLALTGGIGGIIYFLYFIILEATTGATLGKMALGLRVVKLDGTPIRWPDSLIRNILRIIDVLPTAYLVGAILIWSTSRNQRLGDLAARTLVVKKS</sequence>
<evidence type="ECO:0000256" key="2">
    <source>
        <dbReference type="ARBA" id="ARBA00022692"/>
    </source>
</evidence>
<dbReference type="GO" id="GO:0016020">
    <property type="term" value="C:membrane"/>
    <property type="evidence" value="ECO:0007669"/>
    <property type="project" value="UniProtKB-SubCell"/>
</dbReference>
<dbReference type="OrthoDB" id="9787732at2"/>
<organism evidence="7 8">
    <name type="scientific">Dictyobacter arantiisoli</name>
    <dbReference type="NCBI Taxonomy" id="2014874"/>
    <lineage>
        <taxon>Bacteria</taxon>
        <taxon>Bacillati</taxon>
        <taxon>Chloroflexota</taxon>
        <taxon>Ktedonobacteria</taxon>
        <taxon>Ktedonobacterales</taxon>
        <taxon>Dictyobacteraceae</taxon>
        <taxon>Dictyobacter</taxon>
    </lineage>
</organism>
<feature type="transmembrane region" description="Helical" evidence="5">
    <location>
        <begin position="22"/>
        <end position="44"/>
    </location>
</feature>
<keyword evidence="2 5" id="KW-0812">Transmembrane</keyword>
<dbReference type="Pfam" id="PF06271">
    <property type="entry name" value="RDD"/>
    <property type="match status" value="1"/>
</dbReference>
<protein>
    <recommendedName>
        <fullName evidence="6">RDD domain-containing protein</fullName>
    </recommendedName>
</protein>
<feature type="domain" description="RDD" evidence="6">
    <location>
        <begin position="17"/>
        <end position="133"/>
    </location>
</feature>
<gene>
    <name evidence="7" type="ORF">KDI_31030</name>
</gene>
<reference evidence="7 8" key="1">
    <citation type="submission" date="2019-01" db="EMBL/GenBank/DDBJ databases">
        <title>Draft genome sequence of Dictyobacter sp. Uno17.</title>
        <authorList>
            <person name="Wang C.M."/>
            <person name="Zheng Y."/>
            <person name="Sakai Y."/>
            <person name="Abe K."/>
            <person name="Yokota A."/>
            <person name="Yabe S."/>
        </authorList>
    </citation>
    <scope>NUCLEOTIDE SEQUENCE [LARGE SCALE GENOMIC DNA]</scope>
    <source>
        <strain evidence="7 8">Uno17</strain>
    </source>
</reference>
<keyword evidence="8" id="KW-1185">Reference proteome</keyword>
<evidence type="ECO:0000256" key="3">
    <source>
        <dbReference type="ARBA" id="ARBA00022989"/>
    </source>
</evidence>
<comment type="subcellular location">
    <subcellularLocation>
        <location evidence="1">Membrane</location>
        <topology evidence="1">Multi-pass membrane protein</topology>
    </subcellularLocation>
</comment>
<dbReference type="InterPro" id="IPR010432">
    <property type="entry name" value="RDD"/>
</dbReference>
<feature type="transmembrane region" description="Helical" evidence="5">
    <location>
        <begin position="56"/>
        <end position="81"/>
    </location>
</feature>
<dbReference type="Proteomes" id="UP000322530">
    <property type="component" value="Unassembled WGS sequence"/>
</dbReference>
<evidence type="ECO:0000313" key="7">
    <source>
        <dbReference type="EMBL" id="GCF09539.1"/>
    </source>
</evidence>
<proteinExistence type="predicted"/>
<dbReference type="AlphaFoldDB" id="A0A5A5TEV1"/>
<evidence type="ECO:0000313" key="8">
    <source>
        <dbReference type="Proteomes" id="UP000322530"/>
    </source>
</evidence>
<keyword evidence="4 5" id="KW-0472">Membrane</keyword>
<name>A0A5A5TEV1_9CHLR</name>
<evidence type="ECO:0000256" key="5">
    <source>
        <dbReference type="SAM" id="Phobius"/>
    </source>
</evidence>
<comment type="caution">
    <text evidence="7">The sequence shown here is derived from an EMBL/GenBank/DDBJ whole genome shotgun (WGS) entry which is preliminary data.</text>
</comment>
<keyword evidence="3 5" id="KW-1133">Transmembrane helix</keyword>
<evidence type="ECO:0000256" key="1">
    <source>
        <dbReference type="ARBA" id="ARBA00004141"/>
    </source>
</evidence>
<accession>A0A5A5TEV1</accession>
<dbReference type="EMBL" id="BIXY01000045">
    <property type="protein sequence ID" value="GCF09539.1"/>
    <property type="molecule type" value="Genomic_DNA"/>
</dbReference>
<dbReference type="PANTHER" id="PTHR38480:SF1">
    <property type="entry name" value="SLR0254 PROTEIN"/>
    <property type="match status" value="1"/>
</dbReference>
<dbReference type="RefSeq" id="WP_149402472.1">
    <property type="nucleotide sequence ID" value="NZ_BIXY01000045.1"/>
</dbReference>
<feature type="transmembrane region" description="Helical" evidence="5">
    <location>
        <begin position="101"/>
        <end position="120"/>
    </location>
</feature>